<protein>
    <submittedName>
        <fullName evidence="1">1826_t:CDS:1</fullName>
    </submittedName>
</protein>
<dbReference type="EMBL" id="CAJVPV010019629">
    <property type="protein sequence ID" value="CAG8711680.1"/>
    <property type="molecule type" value="Genomic_DNA"/>
</dbReference>
<organism evidence="1 2">
    <name type="scientific">Acaulospora morrowiae</name>
    <dbReference type="NCBI Taxonomy" id="94023"/>
    <lineage>
        <taxon>Eukaryota</taxon>
        <taxon>Fungi</taxon>
        <taxon>Fungi incertae sedis</taxon>
        <taxon>Mucoromycota</taxon>
        <taxon>Glomeromycotina</taxon>
        <taxon>Glomeromycetes</taxon>
        <taxon>Diversisporales</taxon>
        <taxon>Acaulosporaceae</taxon>
        <taxon>Acaulospora</taxon>
    </lineage>
</organism>
<accession>A0A9N9HYL2</accession>
<dbReference type="Proteomes" id="UP000789342">
    <property type="component" value="Unassembled WGS sequence"/>
</dbReference>
<sequence>CARGLLLLVTTGVKESMKENGSAEHKSTKAEEDMPLINDRQVISSRFSFNGTAKKLTLYLPYRAQDKMSIAYLLQYWSLLTTLSAKSIFQFWDSKIPFLL</sequence>
<reference evidence="1" key="1">
    <citation type="submission" date="2021-06" db="EMBL/GenBank/DDBJ databases">
        <authorList>
            <person name="Kallberg Y."/>
            <person name="Tangrot J."/>
            <person name="Rosling A."/>
        </authorList>
    </citation>
    <scope>NUCLEOTIDE SEQUENCE</scope>
    <source>
        <strain evidence="1">CL551</strain>
    </source>
</reference>
<evidence type="ECO:0000313" key="2">
    <source>
        <dbReference type="Proteomes" id="UP000789342"/>
    </source>
</evidence>
<dbReference type="AlphaFoldDB" id="A0A9N9HYL2"/>
<name>A0A9N9HYL2_9GLOM</name>
<keyword evidence="2" id="KW-1185">Reference proteome</keyword>
<feature type="non-terminal residue" evidence="1">
    <location>
        <position position="1"/>
    </location>
</feature>
<comment type="caution">
    <text evidence="1">The sequence shown here is derived from an EMBL/GenBank/DDBJ whole genome shotgun (WGS) entry which is preliminary data.</text>
</comment>
<proteinExistence type="predicted"/>
<gene>
    <name evidence="1" type="ORF">AMORRO_LOCUS12724</name>
</gene>
<evidence type="ECO:0000313" key="1">
    <source>
        <dbReference type="EMBL" id="CAG8711680.1"/>
    </source>
</evidence>